<evidence type="ECO:0000313" key="5">
    <source>
        <dbReference type="EMBL" id="OAK74849.1"/>
    </source>
</evidence>
<proteinExistence type="predicted"/>
<evidence type="ECO:0000256" key="2">
    <source>
        <dbReference type="ARBA" id="ARBA00023125"/>
    </source>
</evidence>
<gene>
    <name evidence="5" type="ORF">ABB05_03390</name>
</gene>
<dbReference type="Gene3D" id="1.10.357.10">
    <property type="entry name" value="Tetracycline Repressor, domain 2"/>
    <property type="match status" value="1"/>
</dbReference>
<evidence type="ECO:0000256" key="1">
    <source>
        <dbReference type="ARBA" id="ARBA00022491"/>
    </source>
</evidence>
<dbReference type="PROSITE" id="PS50977">
    <property type="entry name" value="HTH_TETR_2"/>
    <property type="match status" value="1"/>
</dbReference>
<dbReference type="PANTHER" id="PTHR43479:SF21">
    <property type="entry name" value="TRANSCRIPTIONAL REGULATOR, TETR FAMILY"/>
    <property type="match status" value="1"/>
</dbReference>
<evidence type="ECO:0000259" key="4">
    <source>
        <dbReference type="PROSITE" id="PS50977"/>
    </source>
</evidence>
<dbReference type="PANTHER" id="PTHR43479">
    <property type="entry name" value="ACREF/ENVCD OPERON REPRESSOR-RELATED"/>
    <property type="match status" value="1"/>
</dbReference>
<dbReference type="InterPro" id="IPR001647">
    <property type="entry name" value="HTH_TetR"/>
</dbReference>
<sequence>MDGFEKRREQKKRDILEAALALFMEYGIQKVSIAEIAKKANVSQVTIYNYFESKDNLVRLVFKFYVDEIWDEQKHLLVNDLPFNEKIKKIIFEKGIAANQISERFFQDFMKDYASGQSYVEEVYQKEALPLFIKLFNEGREQGYIDSEISDEAILFYLKMFQEYLQREDVVIMTLPIAEDLTKLFFYGIAGRKED</sequence>
<feature type="DNA-binding region" description="H-T-H motif" evidence="3">
    <location>
        <begin position="32"/>
        <end position="51"/>
    </location>
</feature>
<dbReference type="OrthoDB" id="113732at2"/>
<dbReference type="Pfam" id="PF00440">
    <property type="entry name" value="TetR_N"/>
    <property type="match status" value="1"/>
</dbReference>
<accession>A0A178A4T6</accession>
<keyword evidence="1" id="KW-0678">Repressor</keyword>
<dbReference type="AlphaFoldDB" id="A0A178A4T6"/>
<dbReference type="GO" id="GO:0003677">
    <property type="term" value="F:DNA binding"/>
    <property type="evidence" value="ECO:0007669"/>
    <property type="project" value="UniProtKB-UniRule"/>
</dbReference>
<evidence type="ECO:0000313" key="6">
    <source>
        <dbReference type="Proteomes" id="UP000077881"/>
    </source>
</evidence>
<name>A0A178A4T6_9BACI</name>
<feature type="domain" description="HTH tetR-type" evidence="4">
    <location>
        <begin position="9"/>
        <end position="69"/>
    </location>
</feature>
<dbReference type="Proteomes" id="UP000077881">
    <property type="component" value="Unassembled WGS sequence"/>
</dbReference>
<organism evidence="5 6">
    <name type="scientific">Lederbergia galactosidilytica</name>
    <dbReference type="NCBI Taxonomy" id="217031"/>
    <lineage>
        <taxon>Bacteria</taxon>
        <taxon>Bacillati</taxon>
        <taxon>Bacillota</taxon>
        <taxon>Bacilli</taxon>
        <taxon>Bacillales</taxon>
        <taxon>Bacillaceae</taxon>
        <taxon>Lederbergia</taxon>
    </lineage>
</organism>
<dbReference type="SUPFAM" id="SSF46689">
    <property type="entry name" value="Homeodomain-like"/>
    <property type="match status" value="1"/>
</dbReference>
<keyword evidence="6" id="KW-1185">Reference proteome</keyword>
<protein>
    <submittedName>
        <fullName evidence="5">TetR family transcriptional regulator</fullName>
    </submittedName>
</protein>
<reference evidence="5 6" key="1">
    <citation type="submission" date="2015-05" db="EMBL/GenBank/DDBJ databases">
        <title>Comparison of genome.</title>
        <authorList>
            <person name="Zheng Z."/>
            <person name="Sun M."/>
        </authorList>
    </citation>
    <scope>NUCLEOTIDE SEQUENCE [LARGE SCALE GENOMIC DNA]</scope>
    <source>
        <strain evidence="5 6">G25-74</strain>
    </source>
</reference>
<comment type="caution">
    <text evidence="5">The sequence shown here is derived from an EMBL/GenBank/DDBJ whole genome shotgun (WGS) entry which is preliminary data.</text>
</comment>
<dbReference type="STRING" id="217031.ABB05_03390"/>
<dbReference type="InterPro" id="IPR009057">
    <property type="entry name" value="Homeodomain-like_sf"/>
</dbReference>
<dbReference type="RefSeq" id="WP_057988724.1">
    <property type="nucleotide sequence ID" value="NZ_LDJR01000017.1"/>
</dbReference>
<dbReference type="PRINTS" id="PR00455">
    <property type="entry name" value="HTHTETR"/>
</dbReference>
<dbReference type="InterPro" id="IPR050624">
    <property type="entry name" value="HTH-type_Tx_Regulator"/>
</dbReference>
<keyword evidence="2 3" id="KW-0238">DNA-binding</keyword>
<dbReference type="PATRIC" id="fig|217031.6.peg.739"/>
<evidence type="ECO:0000256" key="3">
    <source>
        <dbReference type="PROSITE-ProRule" id="PRU00335"/>
    </source>
</evidence>
<dbReference type="EMBL" id="LDJR01000017">
    <property type="protein sequence ID" value="OAK74849.1"/>
    <property type="molecule type" value="Genomic_DNA"/>
</dbReference>